<dbReference type="Proteomes" id="UP000221080">
    <property type="component" value="Chromosome 5"/>
</dbReference>
<feature type="transmembrane region" description="Helical" evidence="2">
    <location>
        <begin position="128"/>
        <end position="150"/>
    </location>
</feature>
<proteinExistence type="predicted"/>
<reference evidence="4" key="2">
    <citation type="submission" date="2025-08" db="UniProtKB">
        <authorList>
            <consortium name="RefSeq"/>
        </authorList>
    </citation>
    <scope>IDENTIFICATION</scope>
    <source>
        <tissue evidence="4">Blood</tissue>
    </source>
</reference>
<reference evidence="3" key="1">
    <citation type="journal article" date="2016" name="Nat. Commun.">
        <title>The channel catfish genome sequence provides insights into the evolution of scale formation in teleosts.</title>
        <authorList>
            <person name="Liu Z."/>
            <person name="Liu S."/>
            <person name="Yao J."/>
            <person name="Bao L."/>
            <person name="Zhang J."/>
            <person name="Li Y."/>
            <person name="Jiang C."/>
            <person name="Sun L."/>
            <person name="Wang R."/>
            <person name="Zhang Y."/>
            <person name="Zhou T."/>
            <person name="Zeng Q."/>
            <person name="Fu Q."/>
            <person name="Gao S."/>
            <person name="Li N."/>
            <person name="Koren S."/>
            <person name="Jiang Y."/>
            <person name="Zimin A."/>
            <person name="Xu P."/>
            <person name="Phillippy A.M."/>
            <person name="Geng X."/>
            <person name="Song L."/>
            <person name="Sun F."/>
            <person name="Li C."/>
            <person name="Wang X."/>
            <person name="Chen A."/>
            <person name="Jin Y."/>
            <person name="Yuan Z."/>
            <person name="Yang Y."/>
            <person name="Tan S."/>
            <person name="Peatman E."/>
            <person name="Lu J."/>
            <person name="Qin Z."/>
            <person name="Dunham R."/>
            <person name="Li Z."/>
            <person name="Sonstegard T."/>
            <person name="Feng J."/>
            <person name="Danzmann R.G."/>
            <person name="Schroeder S."/>
            <person name="Scheffler B."/>
            <person name="Duke M.V."/>
            <person name="Ballard L."/>
            <person name="Kucuktas H."/>
            <person name="Kaltenboeck L."/>
            <person name="Liu H."/>
            <person name="Armbruster J."/>
            <person name="Xie Y."/>
            <person name="Kirby M.L."/>
            <person name="Tian Y."/>
            <person name="Flanagan M.E."/>
            <person name="Mu W."/>
            <person name="Waldbieser G.C."/>
        </authorList>
    </citation>
    <scope>NUCLEOTIDE SEQUENCE [LARGE SCALE GENOMIC DNA]</scope>
    <source>
        <strain evidence="3">SDA103</strain>
    </source>
</reference>
<dbReference type="AlphaFoldDB" id="A0A979EUZ8"/>
<gene>
    <name evidence="4" type="primary">si:dkey-20d21.12</name>
</gene>
<keyword evidence="3" id="KW-1185">Reference proteome</keyword>
<keyword evidence="2" id="KW-1133">Transmembrane helix</keyword>
<keyword evidence="2" id="KW-0472">Membrane</keyword>
<keyword evidence="2" id="KW-0812">Transmembrane</keyword>
<evidence type="ECO:0000313" key="4">
    <source>
        <dbReference type="RefSeq" id="XP_047011648.2"/>
    </source>
</evidence>
<organism evidence="3 4">
    <name type="scientific">Ictalurus punctatus</name>
    <name type="common">Channel catfish</name>
    <name type="synonym">Silurus punctatus</name>
    <dbReference type="NCBI Taxonomy" id="7998"/>
    <lineage>
        <taxon>Eukaryota</taxon>
        <taxon>Metazoa</taxon>
        <taxon>Chordata</taxon>
        <taxon>Craniata</taxon>
        <taxon>Vertebrata</taxon>
        <taxon>Euteleostomi</taxon>
        <taxon>Actinopterygii</taxon>
        <taxon>Neopterygii</taxon>
        <taxon>Teleostei</taxon>
        <taxon>Ostariophysi</taxon>
        <taxon>Siluriformes</taxon>
        <taxon>Ictaluridae</taxon>
        <taxon>Ictalurus</taxon>
    </lineage>
</organism>
<dbReference type="GeneID" id="124628194"/>
<dbReference type="RefSeq" id="XP_047011648.2">
    <property type="nucleotide sequence ID" value="XM_047155692.2"/>
</dbReference>
<name>A0A979EUZ8_ICTPU</name>
<feature type="region of interest" description="Disordered" evidence="1">
    <location>
        <begin position="70"/>
        <end position="93"/>
    </location>
</feature>
<evidence type="ECO:0000313" key="3">
    <source>
        <dbReference type="Proteomes" id="UP000221080"/>
    </source>
</evidence>
<evidence type="ECO:0000256" key="2">
    <source>
        <dbReference type="SAM" id="Phobius"/>
    </source>
</evidence>
<sequence length="194" mass="21920">MCNLISLADGLFVSLHRGLGLSSQCLMRMHSQGVSVRSPPSPSSAFVPISDKDMTEIELHSVDSISDLHRTHPEQHSKGVRPPRPQPPSINGNLQMIDRPVVCQTGYRMRRSHLSQLSDMWTSSKWRYSLTCVAVMLILLTVILIFIVLVQQSRTLHRLAEALSQRQEATDETSIIFQELQALRRNLTALKIRQ</sequence>
<dbReference type="OrthoDB" id="8931321at2759"/>
<accession>A0A979EUZ8</accession>
<protein>
    <submittedName>
        <fullName evidence="4">Uncharacterized protein si:dkey-20d21.12 isoform X1</fullName>
    </submittedName>
</protein>
<evidence type="ECO:0000256" key="1">
    <source>
        <dbReference type="SAM" id="MobiDB-lite"/>
    </source>
</evidence>